<dbReference type="GO" id="GO:0035438">
    <property type="term" value="F:cyclic-di-GMP binding"/>
    <property type="evidence" value="ECO:0007669"/>
    <property type="project" value="InterPro"/>
</dbReference>
<sequence>MSELNFKINSRAEILYEDTYYNCDIQDVKNNLIAISVPIKDNQYLPLRKGERIDVIYYDENCIYKFPSSVVERTRSNIPLIWLNQPKTYKKIQRRKYVRVPVLIDVRFALVSKDFKFDKSKLTSMKFEKGTLLDISGGGTKLRTSIEVQKGDCFAIILPLQEGSMLVKGEVMRVTKDELGNKLCGVGFYDLRISEEDNIVKFVFAIMREQMKKGLKEEY</sequence>
<dbReference type="RefSeq" id="WP_052220179.1">
    <property type="nucleotide sequence ID" value="NZ_LHUR01000011.1"/>
</dbReference>
<dbReference type="EMBL" id="LHUR01000011">
    <property type="protein sequence ID" value="KOA20996.1"/>
    <property type="molecule type" value="Genomic_DNA"/>
</dbReference>
<keyword evidence="3" id="KW-0966">Cell projection</keyword>
<reference evidence="4" key="1">
    <citation type="submission" date="2015-08" db="EMBL/GenBank/DDBJ databases">
        <title>Genome sequence of the strict anaerobe Clostridium homopropionicum LuHBu1 (DSM 5847T).</title>
        <authorList>
            <person name="Poehlein A."/>
            <person name="Beck M."/>
            <person name="Schiel-Bengelsdorf B."/>
            <person name="Bengelsdorf F.R."/>
            <person name="Daniel R."/>
            <person name="Duerre P."/>
        </authorList>
    </citation>
    <scope>NUCLEOTIDE SEQUENCE [LARGE SCALE GENOMIC DNA]</scope>
    <source>
        <strain evidence="4">DSM 5847</strain>
    </source>
</reference>
<proteinExistence type="predicted"/>
<dbReference type="Pfam" id="PF12945">
    <property type="entry name" value="PilZNR"/>
    <property type="match status" value="1"/>
</dbReference>
<protein>
    <submittedName>
        <fullName evidence="3">Flagellar brake protein YcgR</fullName>
    </submittedName>
</protein>
<comment type="caution">
    <text evidence="3">The sequence shown here is derived from an EMBL/GenBank/DDBJ whole genome shotgun (WGS) entry which is preliminary data.</text>
</comment>
<dbReference type="InterPro" id="IPR009875">
    <property type="entry name" value="PilZ_domain"/>
</dbReference>
<dbReference type="Pfam" id="PF07238">
    <property type="entry name" value="PilZ"/>
    <property type="match status" value="1"/>
</dbReference>
<name>A0A0L6ZDE3_9CLOT</name>
<dbReference type="PATRIC" id="fig|1121318.3.peg.587"/>
<organism evidence="3 4">
    <name type="scientific">Clostridium homopropionicum DSM 5847</name>
    <dbReference type="NCBI Taxonomy" id="1121318"/>
    <lineage>
        <taxon>Bacteria</taxon>
        <taxon>Bacillati</taxon>
        <taxon>Bacillota</taxon>
        <taxon>Clostridia</taxon>
        <taxon>Eubacteriales</taxon>
        <taxon>Clostridiaceae</taxon>
        <taxon>Clostridium</taxon>
    </lineage>
</organism>
<dbReference type="Proteomes" id="UP000037043">
    <property type="component" value="Unassembled WGS sequence"/>
</dbReference>
<keyword evidence="3" id="KW-0969">Cilium</keyword>
<feature type="domain" description="PilZ" evidence="1">
    <location>
        <begin position="93"/>
        <end position="205"/>
    </location>
</feature>
<keyword evidence="3" id="KW-0282">Flagellum</keyword>
<dbReference type="STRING" id="36844.SAMN04488501_104136"/>
<evidence type="ECO:0000259" key="1">
    <source>
        <dbReference type="Pfam" id="PF07238"/>
    </source>
</evidence>
<keyword evidence="4" id="KW-1185">Reference proteome</keyword>
<feature type="domain" description="Type III secretion system flagellar brake protein YcgR PilZN" evidence="2">
    <location>
        <begin position="8"/>
        <end position="86"/>
    </location>
</feature>
<accession>A0A0L6ZDE3</accession>
<evidence type="ECO:0000313" key="3">
    <source>
        <dbReference type="EMBL" id="KOA20996.1"/>
    </source>
</evidence>
<gene>
    <name evidence="3" type="primary">ycgR</name>
    <name evidence="3" type="ORF">CLHOM_05840</name>
</gene>
<evidence type="ECO:0000259" key="2">
    <source>
        <dbReference type="Pfam" id="PF12945"/>
    </source>
</evidence>
<dbReference type="AlphaFoldDB" id="A0A0L6ZDE3"/>
<dbReference type="Gene3D" id="2.40.10.220">
    <property type="entry name" value="predicted glycosyltransferase like domains"/>
    <property type="match status" value="1"/>
</dbReference>
<dbReference type="InterPro" id="IPR009926">
    <property type="entry name" value="T3SS_YcgR_PilZN"/>
</dbReference>
<evidence type="ECO:0000313" key="4">
    <source>
        <dbReference type="Proteomes" id="UP000037043"/>
    </source>
</evidence>